<evidence type="ECO:0000259" key="3">
    <source>
        <dbReference type="PROSITE" id="PS51178"/>
    </source>
</evidence>
<proteinExistence type="predicted"/>
<evidence type="ECO:0000256" key="2">
    <source>
        <dbReference type="SAM" id="Phobius"/>
    </source>
</evidence>
<dbReference type="Pfam" id="PF03793">
    <property type="entry name" value="PASTA"/>
    <property type="match status" value="1"/>
</dbReference>
<dbReference type="Gene3D" id="3.30.10.20">
    <property type="match status" value="1"/>
</dbReference>
<dbReference type="Proteomes" id="UP000761423">
    <property type="component" value="Unassembled WGS sequence"/>
</dbReference>
<organism evidence="4 5">
    <name type="scientific">Flavobacterium celericrescens</name>
    <dbReference type="NCBI Taxonomy" id="2709780"/>
    <lineage>
        <taxon>Bacteria</taxon>
        <taxon>Pseudomonadati</taxon>
        <taxon>Bacteroidota</taxon>
        <taxon>Flavobacteriia</taxon>
        <taxon>Flavobacteriales</taxon>
        <taxon>Flavobacteriaceae</taxon>
        <taxon>Flavobacterium</taxon>
    </lineage>
</organism>
<feature type="transmembrane region" description="Helical" evidence="2">
    <location>
        <begin position="12"/>
        <end position="34"/>
    </location>
</feature>
<reference evidence="4 5" key="1">
    <citation type="submission" date="2020-02" db="EMBL/GenBank/DDBJ databases">
        <authorList>
            <person name="Chen W.-M."/>
        </authorList>
    </citation>
    <scope>NUCLEOTIDE SEQUENCE [LARGE SCALE GENOMIC DNA]</scope>
    <source>
        <strain evidence="4 5">TWA-26</strain>
    </source>
</reference>
<dbReference type="InterPro" id="IPR005543">
    <property type="entry name" value="PASTA_dom"/>
</dbReference>
<dbReference type="SMART" id="SM00740">
    <property type="entry name" value="PASTA"/>
    <property type="match status" value="1"/>
</dbReference>
<keyword evidence="5" id="KW-1185">Reference proteome</keyword>
<accession>A0ABX0IDK2</accession>
<dbReference type="EMBL" id="JAAJBV010000003">
    <property type="protein sequence ID" value="NHM04250.1"/>
    <property type="molecule type" value="Genomic_DNA"/>
</dbReference>
<comment type="caution">
    <text evidence="4">The sequence shown here is derived from an EMBL/GenBank/DDBJ whole genome shotgun (WGS) entry which is preliminary data.</text>
</comment>
<sequence length="222" mass="25102">MSLFKYLTSRTFFLQAAIAASIVAAFTFLLILFLDFRTNHGEEIKVPDLSKMKLEVAEEKLNEIDLEVFLLDTVDFNADYPPFTILEQDPKAGSLVKDGRKIYVKLNAGEFTNIEIPEFKDKTFRQISATIKSLTLKEGKITYKPHIAKDVVLQIYQNGRRLRAGDIVKKNSILDFVLGDGKEVFSEETFSSEEPSDTLPPAEETNPEDVKPEEFKENNGGI</sequence>
<gene>
    <name evidence="4" type="ORF">G4L40_05965</name>
</gene>
<dbReference type="CDD" id="cd06577">
    <property type="entry name" value="PASTA_pknB"/>
    <property type="match status" value="1"/>
</dbReference>
<keyword evidence="2" id="KW-1133">Transmembrane helix</keyword>
<protein>
    <submittedName>
        <fullName evidence="4">PASTA domain-containing protein</fullName>
    </submittedName>
</protein>
<dbReference type="RefSeq" id="WP_166236292.1">
    <property type="nucleotide sequence ID" value="NZ_JAAJBV010000003.1"/>
</dbReference>
<feature type="domain" description="PASTA" evidence="3">
    <location>
        <begin position="41"/>
        <end position="108"/>
    </location>
</feature>
<feature type="compositionally biased region" description="Basic and acidic residues" evidence="1">
    <location>
        <begin position="208"/>
        <end position="222"/>
    </location>
</feature>
<evidence type="ECO:0000256" key="1">
    <source>
        <dbReference type="SAM" id="MobiDB-lite"/>
    </source>
</evidence>
<evidence type="ECO:0000313" key="5">
    <source>
        <dbReference type="Proteomes" id="UP000761423"/>
    </source>
</evidence>
<name>A0ABX0IDK2_9FLAO</name>
<feature type="region of interest" description="Disordered" evidence="1">
    <location>
        <begin position="187"/>
        <end position="222"/>
    </location>
</feature>
<dbReference type="PROSITE" id="PS51178">
    <property type="entry name" value="PASTA"/>
    <property type="match status" value="1"/>
</dbReference>
<keyword evidence="2" id="KW-0472">Membrane</keyword>
<keyword evidence="2" id="KW-0812">Transmembrane</keyword>
<evidence type="ECO:0000313" key="4">
    <source>
        <dbReference type="EMBL" id="NHM04250.1"/>
    </source>
</evidence>